<evidence type="ECO:0000259" key="2">
    <source>
        <dbReference type="Pfam" id="PF13439"/>
    </source>
</evidence>
<dbReference type="InterPro" id="IPR028098">
    <property type="entry name" value="Glyco_trans_4-like_N"/>
</dbReference>
<dbReference type="AlphaFoldDB" id="A0A832E0S0"/>
<proteinExistence type="predicted"/>
<gene>
    <name evidence="3" type="ORF">ENR01_01320</name>
</gene>
<comment type="caution">
    <text evidence="3">The sequence shown here is derived from an EMBL/GenBank/DDBJ whole genome shotgun (WGS) entry which is preliminary data.</text>
</comment>
<dbReference type="EMBL" id="DSPJ01000040">
    <property type="protein sequence ID" value="HEX61780.1"/>
    <property type="molecule type" value="Genomic_DNA"/>
</dbReference>
<dbReference type="Gene3D" id="3.40.50.2000">
    <property type="entry name" value="Glycogen Phosphorylase B"/>
    <property type="match status" value="2"/>
</dbReference>
<dbReference type="PANTHER" id="PTHR12526">
    <property type="entry name" value="GLYCOSYLTRANSFERASE"/>
    <property type="match status" value="1"/>
</dbReference>
<name>A0A832E0S0_UNCKA</name>
<sequence length="395" mass="43958">MLIALTSSQVGGAPKVVYDLLSQIRQKAKETALAVKRAQRVSKRQKVGEFEFVVAAPEGGPFVRKFRDLGYPVYTVSFDKVGLRGFTRLFKIVCQEEIDLINSHGKGAGLYARVVGAITGIRVVQTFHGIHYFRYGKVTRWLYFIFERLMSRFACLIINVSASQQREGIALRLFPREKARVVENGVDFEEIKSSKSKIKNEKERVRKSLGLSPKDFIAVVVARFDLIKGHARLVKVLPLVLAKVPRLKVVFVGGGKEENRVKKLVEDLGVSDAVVFAGRVDNPFPILSSADMLLSPSYHEGLPLSPLEASALSVPVVVSRAVGNVDTVLNGKTGYLIDFDDEAEVVKAIRRLGSSKALRKKMGEKGRKWVAERFSMEKFVRKTLAVYEEALAGKF</sequence>
<reference evidence="3" key="1">
    <citation type="journal article" date="2020" name="mSystems">
        <title>Genome- and Community-Level Interaction Insights into Carbon Utilization and Element Cycling Functions of Hydrothermarchaeota in Hydrothermal Sediment.</title>
        <authorList>
            <person name="Zhou Z."/>
            <person name="Liu Y."/>
            <person name="Xu W."/>
            <person name="Pan J."/>
            <person name="Luo Z.H."/>
            <person name="Li M."/>
        </authorList>
    </citation>
    <scope>NUCLEOTIDE SEQUENCE [LARGE SCALE GENOMIC DNA]</scope>
    <source>
        <strain evidence="3">SpSt-361</strain>
    </source>
</reference>
<organism evidence="3">
    <name type="scientific">candidate division WWE3 bacterium</name>
    <dbReference type="NCBI Taxonomy" id="2053526"/>
    <lineage>
        <taxon>Bacteria</taxon>
        <taxon>Katanobacteria</taxon>
    </lineage>
</organism>
<evidence type="ECO:0000259" key="1">
    <source>
        <dbReference type="Pfam" id="PF00534"/>
    </source>
</evidence>
<feature type="domain" description="Glycosyl transferase family 1" evidence="1">
    <location>
        <begin position="202"/>
        <end position="369"/>
    </location>
</feature>
<dbReference type="GO" id="GO:0016757">
    <property type="term" value="F:glycosyltransferase activity"/>
    <property type="evidence" value="ECO:0007669"/>
    <property type="project" value="InterPro"/>
</dbReference>
<dbReference type="Pfam" id="PF00534">
    <property type="entry name" value="Glycos_transf_1"/>
    <property type="match status" value="1"/>
</dbReference>
<accession>A0A832E0S0</accession>
<evidence type="ECO:0000313" key="3">
    <source>
        <dbReference type="EMBL" id="HEX61780.1"/>
    </source>
</evidence>
<dbReference type="Pfam" id="PF13439">
    <property type="entry name" value="Glyco_transf_4"/>
    <property type="match status" value="1"/>
</dbReference>
<protein>
    <submittedName>
        <fullName evidence="3">Glycosyltransferase family 1 protein</fullName>
    </submittedName>
</protein>
<feature type="domain" description="Glycosyltransferase subfamily 4-like N-terminal" evidence="2">
    <location>
        <begin position="10"/>
        <end position="189"/>
    </location>
</feature>
<dbReference type="SUPFAM" id="SSF53756">
    <property type="entry name" value="UDP-Glycosyltransferase/glycogen phosphorylase"/>
    <property type="match status" value="1"/>
</dbReference>
<dbReference type="InterPro" id="IPR001296">
    <property type="entry name" value="Glyco_trans_1"/>
</dbReference>
<keyword evidence="3" id="KW-0808">Transferase</keyword>
<dbReference type="PANTHER" id="PTHR12526:SF630">
    <property type="entry name" value="GLYCOSYLTRANSFERASE"/>
    <property type="match status" value="1"/>
</dbReference>